<feature type="compositionally biased region" description="Basic and acidic residues" evidence="7">
    <location>
        <begin position="101"/>
        <end position="114"/>
    </location>
</feature>
<keyword evidence="3" id="KW-0547">Nucleotide-binding</keyword>
<dbReference type="PROSITE" id="PS50174">
    <property type="entry name" value="G_PATCH"/>
    <property type="match status" value="1"/>
</dbReference>
<feature type="domain" description="G-patch" evidence="9">
    <location>
        <begin position="15"/>
        <end position="61"/>
    </location>
</feature>
<dbReference type="SMART" id="SM00046">
    <property type="entry name" value="DAGKc"/>
    <property type="match status" value="1"/>
</dbReference>
<evidence type="ECO:0000256" key="5">
    <source>
        <dbReference type="ARBA" id="ARBA00022840"/>
    </source>
</evidence>
<dbReference type="InterPro" id="IPR016064">
    <property type="entry name" value="NAD/diacylglycerol_kinase_sf"/>
</dbReference>
<evidence type="ECO:0000256" key="1">
    <source>
        <dbReference type="ARBA" id="ARBA00004123"/>
    </source>
</evidence>
<dbReference type="Pfam" id="PF19279">
    <property type="entry name" value="YegS_C"/>
    <property type="match status" value="1"/>
</dbReference>
<keyword evidence="6" id="KW-0539">Nucleus</keyword>
<dbReference type="InterPro" id="IPR017438">
    <property type="entry name" value="ATP-NAD_kinase_N"/>
</dbReference>
<evidence type="ECO:0000313" key="10">
    <source>
        <dbReference type="EMBL" id="OEL37628.1"/>
    </source>
</evidence>
<evidence type="ECO:0000256" key="7">
    <source>
        <dbReference type="SAM" id="MobiDB-lite"/>
    </source>
</evidence>
<dbReference type="Pfam" id="PF25879">
    <property type="entry name" value="WHD_LYAR"/>
    <property type="match status" value="1"/>
</dbReference>
<keyword evidence="5" id="KW-0067">ATP-binding</keyword>
<evidence type="ECO:0000256" key="3">
    <source>
        <dbReference type="ARBA" id="ARBA00022741"/>
    </source>
</evidence>
<dbReference type="GO" id="GO:0005524">
    <property type="term" value="F:ATP binding"/>
    <property type="evidence" value="ECO:0007669"/>
    <property type="project" value="UniProtKB-KW"/>
</dbReference>
<comment type="subcellular location">
    <subcellularLocation>
        <location evidence="1">Nucleus</location>
    </subcellularLocation>
</comment>
<gene>
    <name evidence="10" type="ORF">BAE44_0001355</name>
</gene>
<dbReference type="STRING" id="888268.A0A1E5WJU6"/>
<dbReference type="Gene3D" id="2.60.200.40">
    <property type="match status" value="1"/>
</dbReference>
<protein>
    <submittedName>
        <fullName evidence="10">Sphingoid long-chain bases kinase 2, mitochondrial</fullName>
    </submittedName>
</protein>
<dbReference type="SUPFAM" id="SSF111331">
    <property type="entry name" value="NAD kinase/diacylglycerol kinase-like"/>
    <property type="match status" value="1"/>
</dbReference>
<dbReference type="SMART" id="SM00443">
    <property type="entry name" value="G_patch"/>
    <property type="match status" value="1"/>
</dbReference>
<dbReference type="InterPro" id="IPR000467">
    <property type="entry name" value="G_patch_dom"/>
</dbReference>
<dbReference type="InterPro" id="IPR001206">
    <property type="entry name" value="Diacylglycerol_kinase_cat_dom"/>
</dbReference>
<dbReference type="Pfam" id="PF00781">
    <property type="entry name" value="DAGK_cat"/>
    <property type="match status" value="1"/>
</dbReference>
<keyword evidence="2" id="KW-0808">Transferase</keyword>
<dbReference type="OrthoDB" id="336240at2759"/>
<comment type="caution">
    <text evidence="10">The sequence shown here is derived from an EMBL/GenBank/DDBJ whole genome shotgun (WGS) entry which is preliminary data.</text>
</comment>
<evidence type="ECO:0000313" key="11">
    <source>
        <dbReference type="Proteomes" id="UP000095767"/>
    </source>
</evidence>
<feature type="region of interest" description="Disordered" evidence="7">
    <location>
        <begin position="89"/>
        <end position="129"/>
    </location>
</feature>
<dbReference type="PROSITE" id="PS50146">
    <property type="entry name" value="DAGK"/>
    <property type="match status" value="1"/>
</dbReference>
<dbReference type="EMBL" id="LWDX02004863">
    <property type="protein sequence ID" value="OEL37628.1"/>
    <property type="molecule type" value="Genomic_DNA"/>
</dbReference>
<dbReference type="GO" id="GO:0006665">
    <property type="term" value="P:sphingolipid metabolic process"/>
    <property type="evidence" value="ECO:0007669"/>
    <property type="project" value="UniProtKB-ARBA"/>
</dbReference>
<dbReference type="GO" id="GO:0016020">
    <property type="term" value="C:membrane"/>
    <property type="evidence" value="ECO:0007669"/>
    <property type="project" value="GOC"/>
</dbReference>
<dbReference type="GO" id="GO:0003676">
    <property type="term" value="F:nucleic acid binding"/>
    <property type="evidence" value="ECO:0007669"/>
    <property type="project" value="InterPro"/>
</dbReference>
<dbReference type="Proteomes" id="UP000095767">
    <property type="component" value="Unassembled WGS sequence"/>
</dbReference>
<proteinExistence type="predicted"/>
<name>A0A1E5WJU6_9POAL</name>
<keyword evidence="4 10" id="KW-0418">Kinase</keyword>
<reference evidence="10 11" key="1">
    <citation type="submission" date="2016-09" db="EMBL/GenBank/DDBJ databases">
        <title>The draft genome of Dichanthelium oligosanthes: A C3 panicoid grass species.</title>
        <authorList>
            <person name="Studer A.J."/>
            <person name="Schnable J.C."/>
            <person name="Brutnell T.P."/>
        </authorList>
    </citation>
    <scope>NUCLEOTIDE SEQUENCE [LARGE SCALE GENOMIC DNA]</scope>
    <source>
        <strain evidence="11">cv. Kellogg 1175</strain>
        <tissue evidence="10">Leaf</tissue>
    </source>
</reference>
<accession>A0A1E5WJU6</accession>
<evidence type="ECO:0000256" key="4">
    <source>
        <dbReference type="ARBA" id="ARBA00022777"/>
    </source>
</evidence>
<feature type="compositionally biased region" description="Acidic residues" evidence="7">
    <location>
        <begin position="262"/>
        <end position="286"/>
    </location>
</feature>
<dbReference type="GO" id="GO:0016301">
    <property type="term" value="F:kinase activity"/>
    <property type="evidence" value="ECO:0007669"/>
    <property type="project" value="UniProtKB-KW"/>
</dbReference>
<dbReference type="InterPro" id="IPR045540">
    <property type="entry name" value="YegS/DAGK_C"/>
</dbReference>
<keyword evidence="11" id="KW-1185">Reference proteome</keyword>
<evidence type="ECO:0000259" key="9">
    <source>
        <dbReference type="PROSITE" id="PS50174"/>
    </source>
</evidence>
<dbReference type="InterPro" id="IPR050187">
    <property type="entry name" value="Lipid_Phosphate_FormReg"/>
</dbReference>
<dbReference type="InterPro" id="IPR058719">
    <property type="entry name" value="WHD_LYAR"/>
</dbReference>
<dbReference type="Pfam" id="PF01585">
    <property type="entry name" value="G-patch"/>
    <property type="match status" value="1"/>
</dbReference>
<dbReference type="Gene3D" id="3.40.50.10330">
    <property type="entry name" value="Probable inorganic polyphosphate/atp-NAD kinase, domain 1"/>
    <property type="match status" value="1"/>
</dbReference>
<feature type="domain" description="DAGKc" evidence="8">
    <location>
        <begin position="489"/>
        <end position="593"/>
    </location>
</feature>
<evidence type="ECO:0000256" key="2">
    <source>
        <dbReference type="ARBA" id="ARBA00022679"/>
    </source>
</evidence>
<dbReference type="AlphaFoldDB" id="A0A1E5WJU6"/>
<evidence type="ECO:0000256" key="6">
    <source>
        <dbReference type="ARBA" id="ARBA00023242"/>
    </source>
</evidence>
<dbReference type="PANTHER" id="PTHR12358">
    <property type="entry name" value="SPHINGOSINE KINASE"/>
    <property type="match status" value="1"/>
</dbReference>
<sequence>MAAPEAPSCYVGIARQSAAFRLMKQMGWEEGEGLGKDKQGIKGHVRVKNKQDTLGVGVDSPHNKWVYDTTQFDNILKKLKVQSANPIREEVAAVSDSPDSSPKKEKPSKDEVPKVTRPQGRYKKRERGKSVSSYSAIDLQGILVRKNEDNCQVDQKLEPTCLDEPDPIICPVAVSQAEDVNWWGHKFGFVSGGFLGATSRKNKSSRKDPANVRQTFAEEDQENLYNLVQDKATSGKQGLGIKGLPMKIAGHRWKGNKTSFGDSDDDNSAQSDEYSEIEENDDEEEPVSVAESIDTEKNAKKELRVDVRPKTKVKKLCKRILRQAPSQAMKLKDLKVAVEEHSNSVFSSFSCRREALLFLKKKLQGSRKFNLDGKKVHLVSGAMAAPATPRASLILPRASSHSHSQPSAGGLTSDRVVASHRRRGDFVFVVNPSGANGSTGKQWKQLLPHLRTRLADQCNVSRRPLAFRSRDDSFHSVICNFRLEPAFGLRSGGPSHAIDVTREAIKDGADAVIAVGGDGTLHEVVNGFFWKGSPVRALDRGPDHSTALGLIPLGTGSDFARTFGWTNDPRDAIDRIVRGVRSKLDIGVMEGPNREPHFFVNVADVHLSAKAGYFASMYKRFGNLCYVFGALRAFWGHNNRDMRIKVNVGAWRTVHKVTALCIGNAKYFGGGMKITPTADPFSGNLEVVILQDFKWYDFLLKLHRLYGGTHLSVNGVSSVRVQSIEVAEVMASGDIFVQSDGEHFGFLPTKFSVLPGAVDFFC</sequence>
<organism evidence="10 11">
    <name type="scientific">Dichanthelium oligosanthes</name>
    <dbReference type="NCBI Taxonomy" id="888268"/>
    <lineage>
        <taxon>Eukaryota</taxon>
        <taxon>Viridiplantae</taxon>
        <taxon>Streptophyta</taxon>
        <taxon>Embryophyta</taxon>
        <taxon>Tracheophyta</taxon>
        <taxon>Spermatophyta</taxon>
        <taxon>Magnoliopsida</taxon>
        <taxon>Liliopsida</taxon>
        <taxon>Poales</taxon>
        <taxon>Poaceae</taxon>
        <taxon>PACMAD clade</taxon>
        <taxon>Panicoideae</taxon>
        <taxon>Panicodae</taxon>
        <taxon>Paniceae</taxon>
        <taxon>Dichantheliinae</taxon>
        <taxon>Dichanthelium</taxon>
    </lineage>
</organism>
<evidence type="ECO:0000259" key="8">
    <source>
        <dbReference type="PROSITE" id="PS50146"/>
    </source>
</evidence>
<dbReference type="PANTHER" id="PTHR12358:SF54">
    <property type="entry name" value="SPHINGOSINE KINASE RELATED PROTEIN"/>
    <property type="match status" value="1"/>
</dbReference>
<feature type="region of interest" description="Disordered" evidence="7">
    <location>
        <begin position="252"/>
        <end position="295"/>
    </location>
</feature>